<evidence type="ECO:0000256" key="10">
    <source>
        <dbReference type="SAM" id="MobiDB-lite"/>
    </source>
</evidence>
<accession>A0A7S2X850</accession>
<evidence type="ECO:0000256" key="2">
    <source>
        <dbReference type="ARBA" id="ARBA00010510"/>
    </source>
</evidence>
<organism evidence="11">
    <name type="scientific">Lotharella oceanica</name>
    <dbReference type="NCBI Taxonomy" id="641309"/>
    <lineage>
        <taxon>Eukaryota</taxon>
        <taxon>Sar</taxon>
        <taxon>Rhizaria</taxon>
        <taxon>Cercozoa</taxon>
        <taxon>Chlorarachniophyceae</taxon>
        <taxon>Lotharella</taxon>
    </lineage>
</organism>
<comment type="subcellular location">
    <subcellularLocation>
        <location evidence="1">Mitochondrion outer membrane</location>
        <topology evidence="1">Multi-pass membrane protein</topology>
    </subcellularLocation>
</comment>
<evidence type="ECO:0000256" key="5">
    <source>
        <dbReference type="ARBA" id="ARBA00022692"/>
    </source>
</evidence>
<evidence type="ECO:0000256" key="8">
    <source>
        <dbReference type="ARBA" id="ARBA00023128"/>
    </source>
</evidence>
<keyword evidence="4" id="KW-1134">Transmembrane beta strand</keyword>
<keyword evidence="5" id="KW-0812">Transmembrane</keyword>
<evidence type="ECO:0000256" key="4">
    <source>
        <dbReference type="ARBA" id="ARBA00022452"/>
    </source>
</evidence>
<protein>
    <submittedName>
        <fullName evidence="11">Uncharacterized protein</fullName>
    </submittedName>
</protein>
<dbReference type="GO" id="GO:0030150">
    <property type="term" value="P:protein import into mitochondrial matrix"/>
    <property type="evidence" value="ECO:0007669"/>
    <property type="project" value="InterPro"/>
</dbReference>
<name>A0A7S2X850_9EUKA</name>
<dbReference type="EMBL" id="HBHP01007423">
    <property type="protein sequence ID" value="CAD9753261.1"/>
    <property type="molecule type" value="Transcribed_RNA"/>
</dbReference>
<dbReference type="GO" id="GO:0005741">
    <property type="term" value="C:mitochondrial outer membrane"/>
    <property type="evidence" value="ECO:0007669"/>
    <property type="project" value="UniProtKB-SubCell"/>
</dbReference>
<keyword evidence="9" id="KW-0472">Membrane</keyword>
<keyword evidence="7" id="KW-0653">Protein transport</keyword>
<feature type="region of interest" description="Disordered" evidence="10">
    <location>
        <begin position="78"/>
        <end position="107"/>
    </location>
</feature>
<keyword evidence="3" id="KW-0813">Transport</keyword>
<reference evidence="11" key="1">
    <citation type="submission" date="2021-01" db="EMBL/GenBank/DDBJ databases">
        <authorList>
            <person name="Corre E."/>
            <person name="Pelletier E."/>
            <person name="Niang G."/>
            <person name="Scheremetjew M."/>
            <person name="Finn R."/>
            <person name="Kale V."/>
            <person name="Holt S."/>
            <person name="Cochrane G."/>
            <person name="Meng A."/>
            <person name="Brown T."/>
            <person name="Cohen L."/>
        </authorList>
    </citation>
    <scope>NUCLEOTIDE SEQUENCE</scope>
    <source>
        <strain evidence="11">CCMP622</strain>
    </source>
</reference>
<evidence type="ECO:0000256" key="6">
    <source>
        <dbReference type="ARBA" id="ARBA00022787"/>
    </source>
</evidence>
<comment type="similarity">
    <text evidence="2">Belongs to the Tom40 family.</text>
</comment>
<dbReference type="InterPro" id="IPR037930">
    <property type="entry name" value="Tom40"/>
</dbReference>
<dbReference type="AlphaFoldDB" id="A0A7S2X850"/>
<proteinExistence type="inferred from homology"/>
<dbReference type="InterPro" id="IPR027246">
    <property type="entry name" value="Porin_Euk/Tom40"/>
</dbReference>
<dbReference type="PANTHER" id="PTHR10802">
    <property type="entry name" value="MITOCHONDRIAL IMPORT RECEPTOR SUBUNIT TOM40"/>
    <property type="match status" value="1"/>
</dbReference>
<keyword evidence="8" id="KW-0496">Mitochondrion</keyword>
<dbReference type="Pfam" id="PF01459">
    <property type="entry name" value="Porin_3"/>
    <property type="match status" value="1"/>
</dbReference>
<evidence type="ECO:0000313" key="11">
    <source>
        <dbReference type="EMBL" id="CAD9753261.1"/>
    </source>
</evidence>
<dbReference type="InterPro" id="IPR023614">
    <property type="entry name" value="Porin_dom_sf"/>
</dbReference>
<gene>
    <name evidence="11" type="ORF">LSP00402_LOCUS4611</name>
</gene>
<evidence type="ECO:0000256" key="1">
    <source>
        <dbReference type="ARBA" id="ARBA00004374"/>
    </source>
</evidence>
<dbReference type="Gene3D" id="2.40.160.10">
    <property type="entry name" value="Porin"/>
    <property type="match status" value="1"/>
</dbReference>
<evidence type="ECO:0000256" key="9">
    <source>
        <dbReference type="ARBA" id="ARBA00023136"/>
    </source>
</evidence>
<keyword evidence="6" id="KW-1000">Mitochondrion outer membrane</keyword>
<evidence type="ECO:0000256" key="7">
    <source>
        <dbReference type="ARBA" id="ARBA00022927"/>
    </source>
</evidence>
<evidence type="ECO:0000256" key="3">
    <source>
        <dbReference type="ARBA" id="ARBA00022448"/>
    </source>
</evidence>
<dbReference type="GO" id="GO:0008320">
    <property type="term" value="F:protein transmembrane transporter activity"/>
    <property type="evidence" value="ECO:0007669"/>
    <property type="project" value="InterPro"/>
</dbReference>
<sequence>MMRRLAVGVVSSLGATSGKFLTTNKKTLAKAGERVLKGLGAVAASAVGVGCSGLAGLGSGSTTVCLAEAVPLQGEDGYDSMNALKTQEDPKKNQDEDEKDEFGNSISKFNPGKFENVSKEAKEVLALDITDGARLMGQFPIIQSQQKILMHSHTIWMGTNFLGPEKGFYEFQAMLQAGKFVMTGGMDSMWRLQGRVVKMMAKSMVIRAQFQLCPDGKTPDDLRLRADYTGSDFSINGELMAGMANGSGGIEQFSGSYLKTLTPQFAIGAQMTILPAYLMAPLAIAARYKENENETWSMTLANVQNKLNMNLSYARKVDDNYTLATETLIGFQKVWSCVGLKYDFKNDFKSRYAALFDTDLNTSMTFSEEMLPAIRAGYCAQYQHKKNEYTFGMSLMVGDG</sequence>